<proteinExistence type="inferred from homology"/>
<dbReference type="PRINTS" id="PR01549">
    <property type="entry name" value="AUTOINDCRSYN"/>
</dbReference>
<evidence type="ECO:0000256" key="6">
    <source>
        <dbReference type="ARBA" id="ARBA00022929"/>
    </source>
</evidence>
<comment type="catalytic activity">
    <reaction evidence="7 9">
        <text>a fatty acyl-[ACP] + S-adenosyl-L-methionine = an N-acyl-L-homoserine lactone + S-methyl-5'-thioadenosine + holo-[ACP] + H(+)</text>
        <dbReference type="Rhea" id="RHEA:10096"/>
        <dbReference type="Rhea" id="RHEA-COMP:9685"/>
        <dbReference type="Rhea" id="RHEA-COMP:14125"/>
        <dbReference type="ChEBI" id="CHEBI:15378"/>
        <dbReference type="ChEBI" id="CHEBI:17509"/>
        <dbReference type="ChEBI" id="CHEBI:55474"/>
        <dbReference type="ChEBI" id="CHEBI:59789"/>
        <dbReference type="ChEBI" id="CHEBI:64479"/>
        <dbReference type="ChEBI" id="CHEBI:138651"/>
        <dbReference type="EC" id="2.3.1.184"/>
    </reaction>
</comment>
<evidence type="ECO:0000256" key="8">
    <source>
        <dbReference type="PROSITE-ProRule" id="PRU00533"/>
    </source>
</evidence>
<accession>A0A7T4DMX6</accession>
<name>A0A7T4DMX6_AERJA</name>
<evidence type="ECO:0000256" key="5">
    <source>
        <dbReference type="ARBA" id="ARBA00022691"/>
    </source>
</evidence>
<dbReference type="InterPro" id="IPR001690">
    <property type="entry name" value="Autoind_synthase"/>
</dbReference>
<dbReference type="RefSeq" id="WP_042032563.1">
    <property type="nucleotide sequence ID" value="NZ_CAWMFX010000047.1"/>
</dbReference>
<dbReference type="SUPFAM" id="SSF55729">
    <property type="entry name" value="Acyl-CoA N-acyltransferases (Nat)"/>
    <property type="match status" value="1"/>
</dbReference>
<comment type="similarity">
    <text evidence="8 9">Belongs to the autoinducer synthase family.</text>
</comment>
<evidence type="ECO:0000256" key="9">
    <source>
        <dbReference type="RuleBase" id="RU361135"/>
    </source>
</evidence>
<keyword evidence="11" id="KW-1185">Reference proteome</keyword>
<evidence type="ECO:0000256" key="3">
    <source>
        <dbReference type="ARBA" id="ARBA00022654"/>
    </source>
</evidence>
<dbReference type="InterPro" id="IPR016181">
    <property type="entry name" value="Acyl_CoA_acyltransferase"/>
</dbReference>
<dbReference type="Gene3D" id="3.40.630.30">
    <property type="match status" value="1"/>
</dbReference>
<dbReference type="EMBL" id="CP066092">
    <property type="protein sequence ID" value="QQB18668.1"/>
    <property type="molecule type" value="Genomic_DNA"/>
</dbReference>
<evidence type="ECO:0000313" key="10">
    <source>
        <dbReference type="EMBL" id="QQB18668.1"/>
    </source>
</evidence>
<dbReference type="PANTHER" id="PTHR39322">
    <property type="entry name" value="ACYL-HOMOSERINE-LACTONE SYNTHASE"/>
    <property type="match status" value="1"/>
</dbReference>
<evidence type="ECO:0000256" key="2">
    <source>
        <dbReference type="ARBA" id="ARBA00018768"/>
    </source>
</evidence>
<dbReference type="PROSITE" id="PS00949">
    <property type="entry name" value="AUTOINDUCER_SYNTH_1"/>
    <property type="match status" value="1"/>
</dbReference>
<dbReference type="PROSITE" id="PS51187">
    <property type="entry name" value="AUTOINDUCER_SYNTH_2"/>
    <property type="match status" value="1"/>
</dbReference>
<keyword evidence="4 9" id="KW-0808">Transferase</keyword>
<dbReference type="Proteomes" id="UP000595481">
    <property type="component" value="Chromosome"/>
</dbReference>
<evidence type="ECO:0000256" key="7">
    <source>
        <dbReference type="ARBA" id="ARBA00048576"/>
    </source>
</evidence>
<organism evidence="10 11">
    <name type="scientific">Aeromonas jandaei</name>
    <dbReference type="NCBI Taxonomy" id="650"/>
    <lineage>
        <taxon>Bacteria</taxon>
        <taxon>Pseudomonadati</taxon>
        <taxon>Pseudomonadota</taxon>
        <taxon>Gammaproteobacteria</taxon>
        <taxon>Aeromonadales</taxon>
        <taxon>Aeromonadaceae</taxon>
        <taxon>Aeromonas</taxon>
    </lineage>
</organism>
<keyword evidence="5 9" id="KW-0949">S-adenosyl-L-methionine</keyword>
<evidence type="ECO:0000256" key="4">
    <source>
        <dbReference type="ARBA" id="ARBA00022679"/>
    </source>
</evidence>
<protein>
    <recommendedName>
        <fullName evidence="2 9">Acyl-homoserine-lactone synthase</fullName>
        <ecNumber evidence="1 9">2.3.1.184</ecNumber>
    </recommendedName>
    <alternativeName>
        <fullName evidence="9">Autoinducer synthesis protein</fullName>
    </alternativeName>
</protein>
<keyword evidence="6 8" id="KW-0071">Autoinducer synthesis</keyword>
<dbReference type="GeneID" id="69552399"/>
<evidence type="ECO:0000313" key="11">
    <source>
        <dbReference type="Proteomes" id="UP000595481"/>
    </source>
</evidence>
<keyword evidence="3 8" id="KW-0673">Quorum sensing</keyword>
<evidence type="ECO:0000256" key="1">
    <source>
        <dbReference type="ARBA" id="ARBA00012340"/>
    </source>
</evidence>
<dbReference type="InterPro" id="IPR018311">
    <property type="entry name" value="Autoind_synth_CS"/>
</dbReference>
<sequence length="212" mass="23997">MLVFTGKLRDHPRNEIENELYRFRNRIFSGRLGWDVESYRGLERDSFDSPDTHWVLIEDSEGICGCIRMLDCSGTYMLSTIFPTALAGECPPDTPDIWELTRLAIDASRAPRMENGVSELTFVILREVYAFAKANGIKEVVGVASLPAERIYRRMGIPMERLGHRQSVDLGAVRGVGLRFHLNEHFGKVVSQTLLGQYQSVEHKVEQLAAQV</sequence>
<dbReference type="EC" id="2.3.1.184" evidence="1 9"/>
<dbReference type="Pfam" id="PF00765">
    <property type="entry name" value="Autoind_synth"/>
    <property type="match status" value="1"/>
</dbReference>
<gene>
    <name evidence="10" type="ORF">I6H43_13945</name>
</gene>
<dbReference type="PANTHER" id="PTHR39322:SF1">
    <property type="entry name" value="ISOVALERYL-HOMOSERINE LACTONE SYNTHASE"/>
    <property type="match status" value="1"/>
</dbReference>
<reference evidence="10 11" key="1">
    <citation type="submission" date="2020-12" db="EMBL/GenBank/DDBJ databases">
        <title>FDA dAtabase for Regulatory Grade micrObial Sequences (FDA-ARGOS): Supporting development and validation of Infectious Disease Dx tests.</title>
        <authorList>
            <person name="Sproer C."/>
            <person name="Gronow S."/>
            <person name="Severitt S."/>
            <person name="Schroder I."/>
            <person name="Tallon L."/>
            <person name="Sadzewicz L."/>
            <person name="Zhao X."/>
            <person name="Boylan J."/>
            <person name="Ott S."/>
            <person name="Bowen H."/>
            <person name="Vavikolanu K."/>
            <person name="Mehta A."/>
            <person name="Aluvathingal J."/>
            <person name="Nadendla S."/>
            <person name="Lowell S."/>
            <person name="Myers T."/>
            <person name="Yan Y."/>
            <person name="Sichtig H."/>
        </authorList>
    </citation>
    <scope>NUCLEOTIDE SEQUENCE [LARGE SCALE GENOMIC DNA]</scope>
    <source>
        <strain evidence="10 11">FDAARGOS_986</strain>
    </source>
</reference>